<name>A0A4Y3KA95_CELUD</name>
<sequence>MARPTYASKVPKDTDISVANRGAAMLGLPLFDQGVRVARLLEARRGGGARFDTCVIEMPRRSTKTTSVWAVIVGRAVTRDGYRCVVTAQSGNVASRILLEHAQLLVATGHARYSQERSDDPSLAVVYRNGGRERIDFPNGSRIWVVPPEPGAVRSAAADDILVDEAGEHEGDKGQDFLDAVRPLMDTRGPLAQLIVSGTPGRSRTGMFWSLLEQGRAGADPDLGILDYCIRDDEDPEDRRVWRRVHPGPSSRKPDGTVLTPMRTLEKRRAAMDLVSFAREYLCLWPTDASTGALDVDAWRAGGQDDFLARPRRSVIAFDAPKDQTCCAVVEVWRDDDGKACFEVLAFKPGVSWAAKFAHQAARALKVPVVFDEIGGNVTIAAEIRRQRPGVTVAPLRWLHVGGAAQLFATEIREGRVRHANQPDLNAAIESVGWRPAGRDGRAFGRRPGMSEISPAVAASIGLWHFDQTPAPQPVQIRTAGV</sequence>
<dbReference type="EMBL" id="BJLP01000028">
    <property type="protein sequence ID" value="GEA81401.1"/>
    <property type="molecule type" value="Genomic_DNA"/>
</dbReference>
<dbReference type="AlphaFoldDB" id="A0A4Y3KA95"/>
<dbReference type="InterPro" id="IPR027417">
    <property type="entry name" value="P-loop_NTPase"/>
</dbReference>
<evidence type="ECO:0000313" key="1">
    <source>
        <dbReference type="EMBL" id="GEA81401.1"/>
    </source>
</evidence>
<accession>A0A4Y3KA95</accession>
<comment type="caution">
    <text evidence="1">The sequence shown here is derived from an EMBL/GenBank/DDBJ whole genome shotgun (WGS) entry which is preliminary data.</text>
</comment>
<evidence type="ECO:0008006" key="3">
    <source>
        <dbReference type="Google" id="ProtNLM"/>
    </source>
</evidence>
<dbReference type="Proteomes" id="UP000315842">
    <property type="component" value="Unassembled WGS sequence"/>
</dbReference>
<protein>
    <recommendedName>
        <fullName evidence="3">Terminase</fullName>
    </recommendedName>
</protein>
<evidence type="ECO:0000313" key="2">
    <source>
        <dbReference type="Proteomes" id="UP000315842"/>
    </source>
</evidence>
<proteinExistence type="predicted"/>
<reference evidence="1 2" key="1">
    <citation type="submission" date="2019-06" db="EMBL/GenBank/DDBJ databases">
        <title>Whole genome shotgun sequence of Cellulomonas uda NBRC 3747.</title>
        <authorList>
            <person name="Hosoyama A."/>
            <person name="Uohara A."/>
            <person name="Ohji S."/>
            <person name="Ichikawa N."/>
        </authorList>
    </citation>
    <scope>NUCLEOTIDE SEQUENCE [LARGE SCALE GENOMIC DNA]</scope>
    <source>
        <strain evidence="1 2">NBRC 3747</strain>
    </source>
</reference>
<keyword evidence="2" id="KW-1185">Reference proteome</keyword>
<dbReference type="RefSeq" id="WP_166771991.1">
    <property type="nucleotide sequence ID" value="NZ_JAAOZE010000001.1"/>
</dbReference>
<gene>
    <name evidence="1" type="ORF">CUD01_18450</name>
</gene>
<organism evidence="1 2">
    <name type="scientific">Cellulomonas uda</name>
    <dbReference type="NCBI Taxonomy" id="1714"/>
    <lineage>
        <taxon>Bacteria</taxon>
        <taxon>Bacillati</taxon>
        <taxon>Actinomycetota</taxon>
        <taxon>Actinomycetes</taxon>
        <taxon>Micrococcales</taxon>
        <taxon>Cellulomonadaceae</taxon>
        <taxon>Cellulomonas</taxon>
    </lineage>
</organism>
<dbReference type="Gene3D" id="3.40.50.300">
    <property type="entry name" value="P-loop containing nucleotide triphosphate hydrolases"/>
    <property type="match status" value="1"/>
</dbReference>